<protein>
    <submittedName>
        <fullName evidence="1">Uncharacterized protein</fullName>
    </submittedName>
</protein>
<dbReference type="EMBL" id="RCHU02000002">
    <property type="protein sequence ID" value="KAL3604438.1"/>
    <property type="molecule type" value="Genomic_DNA"/>
</dbReference>
<comment type="caution">
    <text evidence="1">The sequence shown here is derived from an EMBL/GenBank/DDBJ whole genome shotgun (WGS) entry which is preliminary data.</text>
</comment>
<accession>A0ACC4CT13</accession>
<sequence length="101" mass="11389">MGQSTINQKKIHRDGVNYRVQQGDRSDVDADALEENDSVLGRCSSHCMDACSNDLDVIRYCNVGCLLQNCNKIMDDEVKRHICSKECSSTHCNPKHFKKSP</sequence>
<evidence type="ECO:0000313" key="1">
    <source>
        <dbReference type="EMBL" id="KAL3604438.1"/>
    </source>
</evidence>
<name>A0ACC4CT13_POPAL</name>
<dbReference type="Proteomes" id="UP000309997">
    <property type="component" value="Unassembled WGS sequence"/>
</dbReference>
<organism evidence="1 2">
    <name type="scientific">Populus alba</name>
    <name type="common">White poplar</name>
    <dbReference type="NCBI Taxonomy" id="43335"/>
    <lineage>
        <taxon>Eukaryota</taxon>
        <taxon>Viridiplantae</taxon>
        <taxon>Streptophyta</taxon>
        <taxon>Embryophyta</taxon>
        <taxon>Tracheophyta</taxon>
        <taxon>Spermatophyta</taxon>
        <taxon>Magnoliopsida</taxon>
        <taxon>eudicotyledons</taxon>
        <taxon>Gunneridae</taxon>
        <taxon>Pentapetalae</taxon>
        <taxon>rosids</taxon>
        <taxon>fabids</taxon>
        <taxon>Malpighiales</taxon>
        <taxon>Salicaceae</taxon>
        <taxon>Saliceae</taxon>
        <taxon>Populus</taxon>
    </lineage>
</organism>
<reference evidence="1 2" key="1">
    <citation type="journal article" date="2024" name="Plant Biotechnol. J.">
        <title>Genome and CRISPR/Cas9 system of a widespread forest tree (Populus alba) in the world.</title>
        <authorList>
            <person name="Liu Y.J."/>
            <person name="Jiang P.F."/>
            <person name="Han X.M."/>
            <person name="Li X.Y."/>
            <person name="Wang H.M."/>
            <person name="Wang Y.J."/>
            <person name="Wang X.X."/>
            <person name="Zeng Q.Y."/>
        </authorList>
    </citation>
    <scope>NUCLEOTIDE SEQUENCE [LARGE SCALE GENOMIC DNA]</scope>
    <source>
        <strain evidence="2">cv. PAL-ZL1</strain>
    </source>
</reference>
<keyword evidence="2" id="KW-1185">Reference proteome</keyword>
<evidence type="ECO:0000313" key="2">
    <source>
        <dbReference type="Proteomes" id="UP000309997"/>
    </source>
</evidence>
<proteinExistence type="predicted"/>
<gene>
    <name evidence="1" type="ORF">D5086_005297</name>
</gene>